<keyword evidence="1" id="KW-0676">Redox-active center</keyword>
<evidence type="ECO:0000313" key="3">
    <source>
        <dbReference type="Proteomes" id="UP001487740"/>
    </source>
</evidence>
<dbReference type="InterPro" id="IPR036249">
    <property type="entry name" value="Thioredoxin-like_sf"/>
</dbReference>
<reference evidence="2 3" key="1">
    <citation type="submission" date="2023-03" db="EMBL/GenBank/DDBJ databases">
        <title>High-quality genome of Scylla paramamosain provides insights in environmental adaptation.</title>
        <authorList>
            <person name="Zhang L."/>
        </authorList>
    </citation>
    <scope>NUCLEOTIDE SEQUENCE [LARGE SCALE GENOMIC DNA]</scope>
    <source>
        <strain evidence="2">LZ_2023a</strain>
        <tissue evidence="2">Muscle</tissue>
    </source>
</reference>
<evidence type="ECO:0000313" key="2">
    <source>
        <dbReference type="EMBL" id="KAK8406244.1"/>
    </source>
</evidence>
<evidence type="ECO:0000256" key="1">
    <source>
        <dbReference type="ARBA" id="ARBA00023284"/>
    </source>
</evidence>
<keyword evidence="3" id="KW-1185">Reference proteome</keyword>
<dbReference type="SUPFAM" id="SSF52833">
    <property type="entry name" value="Thioredoxin-like"/>
    <property type="match status" value="1"/>
</dbReference>
<gene>
    <name evidence="2" type="ORF">O3P69_007155</name>
</gene>
<accession>A0AAW0V1M2</accession>
<dbReference type="AlphaFoldDB" id="A0AAW0V1M2"/>
<dbReference type="InterPro" id="IPR011893">
    <property type="entry name" value="Selenoprotein_Rdx-typ"/>
</dbReference>
<name>A0AAW0V1M2_SCYPA</name>
<dbReference type="Gene3D" id="3.40.30.10">
    <property type="entry name" value="Glutaredoxin"/>
    <property type="match status" value="1"/>
</dbReference>
<dbReference type="NCBIfam" id="TIGR02174">
    <property type="entry name" value="CXXU_selWTH"/>
    <property type="match status" value="1"/>
</dbReference>
<dbReference type="EMBL" id="JARAKH010000002">
    <property type="protein sequence ID" value="KAK8406244.1"/>
    <property type="molecule type" value="Genomic_DNA"/>
</dbReference>
<dbReference type="Proteomes" id="UP001487740">
    <property type="component" value="Unassembled WGS sequence"/>
</dbReference>
<organism evidence="2 3">
    <name type="scientific">Scylla paramamosain</name>
    <name type="common">Mud crab</name>
    <dbReference type="NCBI Taxonomy" id="85552"/>
    <lineage>
        <taxon>Eukaryota</taxon>
        <taxon>Metazoa</taxon>
        <taxon>Ecdysozoa</taxon>
        <taxon>Arthropoda</taxon>
        <taxon>Crustacea</taxon>
        <taxon>Multicrustacea</taxon>
        <taxon>Malacostraca</taxon>
        <taxon>Eumalacostraca</taxon>
        <taxon>Eucarida</taxon>
        <taxon>Decapoda</taxon>
        <taxon>Pleocyemata</taxon>
        <taxon>Brachyura</taxon>
        <taxon>Eubrachyura</taxon>
        <taxon>Portunoidea</taxon>
        <taxon>Portunidae</taxon>
        <taxon>Portuninae</taxon>
        <taxon>Scylla</taxon>
    </lineage>
</organism>
<dbReference type="Pfam" id="PF10262">
    <property type="entry name" value="Rdx"/>
    <property type="match status" value="1"/>
</dbReference>
<comment type="caution">
    <text evidence="2">The sequence shown here is derived from an EMBL/GenBank/DDBJ whole genome shotgun (WGS) entry which is preliminary data.</text>
</comment>
<sequence length="105" mass="11383">MSTKEIPSGRFLRLSLVAAKSCRAGSFEVTVNDTLIFSKLERKAFPDFDEIVDAVIAVEGGGSPKTIKRITMVKMTVEYCPQVGRMRPQGTLAAISHRHQTGSGG</sequence>
<protein>
    <submittedName>
        <fullName evidence="2">Uncharacterized protein</fullName>
    </submittedName>
</protein>
<proteinExistence type="predicted"/>